<dbReference type="PANTHER" id="PTHR42718">
    <property type="entry name" value="MAJOR FACILITATOR SUPERFAMILY MULTIDRUG TRANSPORTER MFSC"/>
    <property type="match status" value="1"/>
</dbReference>
<keyword evidence="3 5" id="KW-1133">Transmembrane helix</keyword>
<dbReference type="InterPro" id="IPR020846">
    <property type="entry name" value="MFS_dom"/>
</dbReference>
<keyword evidence="8" id="KW-1185">Reference proteome</keyword>
<dbReference type="GO" id="GO:0022857">
    <property type="term" value="F:transmembrane transporter activity"/>
    <property type="evidence" value="ECO:0007669"/>
    <property type="project" value="InterPro"/>
</dbReference>
<dbReference type="OrthoDB" id="7375466at2"/>
<organism evidence="7 8">
    <name type="scientific">Saccharopolyspora elongata</name>
    <dbReference type="NCBI Taxonomy" id="2530387"/>
    <lineage>
        <taxon>Bacteria</taxon>
        <taxon>Bacillati</taxon>
        <taxon>Actinomycetota</taxon>
        <taxon>Actinomycetes</taxon>
        <taxon>Pseudonocardiales</taxon>
        <taxon>Pseudonocardiaceae</taxon>
        <taxon>Saccharopolyspora</taxon>
    </lineage>
</organism>
<feature type="transmembrane region" description="Helical" evidence="5">
    <location>
        <begin position="138"/>
        <end position="160"/>
    </location>
</feature>
<evidence type="ECO:0000256" key="4">
    <source>
        <dbReference type="ARBA" id="ARBA00023136"/>
    </source>
</evidence>
<evidence type="ECO:0000256" key="5">
    <source>
        <dbReference type="SAM" id="Phobius"/>
    </source>
</evidence>
<dbReference type="Gene3D" id="1.20.1250.20">
    <property type="entry name" value="MFS general substrate transporter like domains"/>
    <property type="match status" value="2"/>
</dbReference>
<dbReference type="AlphaFoldDB" id="A0A4R4YI79"/>
<comment type="subcellular location">
    <subcellularLocation>
        <location evidence="1">Cell membrane</location>
        <topology evidence="1">Multi-pass membrane protein</topology>
    </subcellularLocation>
</comment>
<feature type="transmembrane region" description="Helical" evidence="5">
    <location>
        <begin position="83"/>
        <end position="104"/>
    </location>
</feature>
<evidence type="ECO:0000313" key="8">
    <source>
        <dbReference type="Proteomes" id="UP000294947"/>
    </source>
</evidence>
<reference evidence="7 8" key="1">
    <citation type="submission" date="2019-03" db="EMBL/GenBank/DDBJ databases">
        <title>Draft genome sequences of novel Actinobacteria.</title>
        <authorList>
            <person name="Sahin N."/>
            <person name="Ay H."/>
            <person name="Saygin H."/>
        </authorList>
    </citation>
    <scope>NUCLEOTIDE SEQUENCE [LARGE SCALE GENOMIC DNA]</scope>
    <source>
        <strain evidence="7 8">7K502</strain>
    </source>
</reference>
<comment type="caution">
    <text evidence="7">The sequence shown here is derived from an EMBL/GenBank/DDBJ whole genome shotgun (WGS) entry which is preliminary data.</text>
</comment>
<protein>
    <submittedName>
        <fullName evidence="7">MFS transporter</fullName>
    </submittedName>
</protein>
<proteinExistence type="predicted"/>
<dbReference type="Pfam" id="PF07690">
    <property type="entry name" value="MFS_1"/>
    <property type="match status" value="1"/>
</dbReference>
<evidence type="ECO:0000313" key="7">
    <source>
        <dbReference type="EMBL" id="TDD43032.1"/>
    </source>
</evidence>
<evidence type="ECO:0000256" key="3">
    <source>
        <dbReference type="ARBA" id="ARBA00022989"/>
    </source>
</evidence>
<accession>A0A4R4YI79</accession>
<feature type="transmembrane region" description="Helical" evidence="5">
    <location>
        <begin position="223"/>
        <end position="246"/>
    </location>
</feature>
<feature type="transmembrane region" description="Helical" evidence="5">
    <location>
        <begin position="166"/>
        <end position="186"/>
    </location>
</feature>
<evidence type="ECO:0000259" key="6">
    <source>
        <dbReference type="PROSITE" id="PS50850"/>
    </source>
</evidence>
<dbReference type="GO" id="GO:0005886">
    <property type="term" value="C:plasma membrane"/>
    <property type="evidence" value="ECO:0007669"/>
    <property type="project" value="UniProtKB-SubCell"/>
</dbReference>
<feature type="transmembrane region" description="Helical" evidence="5">
    <location>
        <begin position="479"/>
        <end position="499"/>
    </location>
</feature>
<feature type="transmembrane region" description="Helical" evidence="5">
    <location>
        <begin position="266"/>
        <end position="287"/>
    </location>
</feature>
<feature type="transmembrane region" description="Helical" evidence="5">
    <location>
        <begin position="198"/>
        <end position="217"/>
    </location>
</feature>
<keyword evidence="2 5" id="KW-0812">Transmembrane</keyword>
<keyword evidence="4 5" id="KW-0472">Membrane</keyword>
<dbReference type="InterPro" id="IPR011701">
    <property type="entry name" value="MFS"/>
</dbReference>
<dbReference type="RefSeq" id="WP_132490014.1">
    <property type="nucleotide sequence ID" value="NZ_SMKW01000042.1"/>
</dbReference>
<dbReference type="PANTHER" id="PTHR42718:SF49">
    <property type="entry name" value="EXPORT PROTEIN"/>
    <property type="match status" value="1"/>
</dbReference>
<feature type="transmembrane region" description="Helical" evidence="5">
    <location>
        <begin position="365"/>
        <end position="387"/>
    </location>
</feature>
<feature type="transmembrane region" description="Helical" evidence="5">
    <location>
        <begin position="332"/>
        <end position="353"/>
    </location>
</feature>
<dbReference type="Proteomes" id="UP000294947">
    <property type="component" value="Unassembled WGS sequence"/>
</dbReference>
<sequence>MSALVGVRARSGIALVAILLTLLILPTSVTGSGVALPHIGAETRASLDALQWAVHAYNLTFASFMLACGSLVDLLGRRRVFSWGAALFAAASMVSAVATDIYLLDVARGIAGVGAAALLTSGSSILATTFGGAARTRVFAAVGITTGAGLALGAMAAGLLSDNLGWRSFFGSHALLMLLVLLAVPFLRESRGASESKVDWAGTSTFVAGLFLLMLGVVEGPQWGWGSPGVLGLLAGSVLLMVLFVLVERRQRHPMFDLALLRSTRFVALCLIPVVVTFAFVILLPLLPNYLLVANRASSQAAGATMLLMTLPILVTPVLANRLIRIGLSARTVFALSLACLTIGVGWLAAVLQPGVGVAVPAGPLILLGVGLGLNFGLVDGAVLTVVPAESTGAAAGFLNTLRLGSEAVVIAAAGSALVDLLGNRLGDGWSPFYPGTPEALANSVNSGDLGGPMSMLPAGIRPQFFDFVTQSFTGAWQVVLWSSAAICAALSVAIYAMLAEPEREPAPAAEVAARQS</sequence>
<feature type="transmembrane region" description="Helical" evidence="5">
    <location>
        <begin position="110"/>
        <end position="131"/>
    </location>
</feature>
<feature type="domain" description="Major facilitator superfamily (MFS) profile" evidence="6">
    <location>
        <begin position="12"/>
        <end position="503"/>
    </location>
</feature>
<dbReference type="PROSITE" id="PS50850">
    <property type="entry name" value="MFS"/>
    <property type="match status" value="1"/>
</dbReference>
<dbReference type="SUPFAM" id="SSF103473">
    <property type="entry name" value="MFS general substrate transporter"/>
    <property type="match status" value="1"/>
</dbReference>
<feature type="transmembrane region" description="Helical" evidence="5">
    <location>
        <begin position="299"/>
        <end position="320"/>
    </location>
</feature>
<evidence type="ECO:0000256" key="1">
    <source>
        <dbReference type="ARBA" id="ARBA00004651"/>
    </source>
</evidence>
<evidence type="ECO:0000256" key="2">
    <source>
        <dbReference type="ARBA" id="ARBA00022692"/>
    </source>
</evidence>
<feature type="transmembrane region" description="Helical" evidence="5">
    <location>
        <begin position="55"/>
        <end position="76"/>
    </location>
</feature>
<gene>
    <name evidence="7" type="ORF">E1288_27550</name>
</gene>
<dbReference type="InterPro" id="IPR036259">
    <property type="entry name" value="MFS_trans_sf"/>
</dbReference>
<name>A0A4R4YI79_9PSEU</name>
<dbReference type="EMBL" id="SMKW01000042">
    <property type="protein sequence ID" value="TDD43032.1"/>
    <property type="molecule type" value="Genomic_DNA"/>
</dbReference>